<sequence length="295" mass="33472">MMQLRVSSKKQAKIKLALQGCSGAGKTYSALLLAYGLCGDWTKIAIIDSENGSADLYANLGNYNVLSLQDNFTPETYMEAIGICEDAGMEVIIIDSISQCWDNLLEYHANLQGNSFTNWQKVTPRINAFMQKILQSEKHIICTMRCKQDYVLNEKNGKLVPEKVGLKAVMRDGIDYEFTIVFDINMKHQAIASKDRTNLFMGKPDFTITPTTGQIIFDWCNDGVNVEMIRQQINKAKSIEELTAIYHKYPEWYQQLTSDFMQKKMQLQEEKNKPSINYSPNFTRYGSNAATACQG</sequence>
<dbReference type="SUPFAM" id="SSF52540">
    <property type="entry name" value="P-loop containing nucleoside triphosphate hydrolases"/>
    <property type="match status" value="1"/>
</dbReference>
<evidence type="ECO:0000313" key="1">
    <source>
        <dbReference type="EMBL" id="BFO80483.1"/>
    </source>
</evidence>
<name>A0AB33JJH6_9BACT</name>
<organism evidence="1">
    <name type="scientific">Prevotella sp. GTC17262</name>
    <dbReference type="NCBI Taxonomy" id="3236797"/>
    <lineage>
        <taxon>Bacteria</taxon>
        <taxon>Pseudomonadati</taxon>
        <taxon>Bacteroidota</taxon>
        <taxon>Bacteroidia</taxon>
        <taxon>Bacteroidales</taxon>
        <taxon>Prevotellaceae</taxon>
        <taxon>Prevotella</taxon>
    </lineage>
</organism>
<proteinExistence type="predicted"/>
<reference evidence="1" key="1">
    <citation type="submission" date="2024-07" db="EMBL/GenBank/DDBJ databases">
        <title>Complete genome sequence of Prevotella sp. YM-2024 GTC17262.</title>
        <authorList>
            <person name="Hayashi M."/>
            <person name="Muto Y."/>
            <person name="Tanaka K."/>
            <person name="Niwa H."/>
        </authorList>
    </citation>
    <scope>NUCLEOTIDE SEQUENCE</scope>
    <source>
        <strain evidence="1">GTC17262</strain>
    </source>
</reference>
<gene>
    <name evidence="1" type="ORF">GTC17262_06740</name>
</gene>
<dbReference type="EMBL" id="AP035789">
    <property type="protein sequence ID" value="BFO80483.1"/>
    <property type="molecule type" value="Genomic_DNA"/>
</dbReference>
<dbReference type="AlphaFoldDB" id="A0AB33JJH6"/>
<dbReference type="Pfam" id="PF13479">
    <property type="entry name" value="AAA_24"/>
    <property type="match status" value="1"/>
</dbReference>
<dbReference type="InterPro" id="IPR027417">
    <property type="entry name" value="P-loop_NTPase"/>
</dbReference>
<protein>
    <submittedName>
        <fullName evidence="1">AAA family ATPase</fullName>
    </submittedName>
</protein>
<accession>A0AB33JJH6</accession>